<dbReference type="Gene3D" id="3.40.1090.10">
    <property type="entry name" value="Cytosolic phospholipase A2 catalytic domain"/>
    <property type="match status" value="2"/>
</dbReference>
<proteinExistence type="predicted"/>
<comment type="caution">
    <text evidence="7">The sequence shown here is derived from an EMBL/GenBank/DDBJ whole genome shotgun (WGS) entry which is preliminary data.</text>
</comment>
<evidence type="ECO:0000313" key="7">
    <source>
        <dbReference type="EMBL" id="MFC4770303.1"/>
    </source>
</evidence>
<evidence type="ECO:0000256" key="2">
    <source>
        <dbReference type="ARBA" id="ARBA00022963"/>
    </source>
</evidence>
<feature type="transmembrane region" description="Helical" evidence="5">
    <location>
        <begin position="21"/>
        <end position="42"/>
    </location>
</feature>
<feature type="short sequence motif" description="GXGXXG" evidence="4">
    <location>
        <begin position="27"/>
        <end position="32"/>
    </location>
</feature>
<reference evidence="8" key="1">
    <citation type="journal article" date="2019" name="Int. J. Syst. Evol. Microbiol.">
        <title>The Global Catalogue of Microorganisms (GCM) 10K type strain sequencing project: providing services to taxonomists for standard genome sequencing and annotation.</title>
        <authorList>
            <consortium name="The Broad Institute Genomics Platform"/>
            <consortium name="The Broad Institute Genome Sequencing Center for Infectious Disease"/>
            <person name="Wu L."/>
            <person name="Ma J."/>
        </authorList>
    </citation>
    <scope>NUCLEOTIDE SEQUENCE [LARGE SCALE GENOMIC DNA]</scope>
    <source>
        <strain evidence="8">WYCCWR 12678</strain>
    </source>
</reference>
<feature type="short sequence motif" description="GXSXG" evidence="4">
    <location>
        <begin position="54"/>
        <end position="58"/>
    </location>
</feature>
<keyword evidence="5" id="KW-0812">Transmembrane</keyword>
<dbReference type="Pfam" id="PF01734">
    <property type="entry name" value="Patatin"/>
    <property type="match status" value="1"/>
</dbReference>
<evidence type="ECO:0000313" key="8">
    <source>
        <dbReference type="Proteomes" id="UP001596002"/>
    </source>
</evidence>
<sequence length="296" mass="32303">MNRRPDSGFNGYEDPIGTEKAGLAIAGGGVSGSAAIGVIQALEEAGITISHIAGSSSGAMVAALYAYGYSVDGMKQVMPRFTKRHLDYDWKAILARFLLRRPHLDGWIKGTRLQSLIGELTEWKNVSAFRIPCGIVATDLRQGKPLIFSKDPVPGFPFESDITIAQAVQASCSIPVIFQPVRWKQYILSDGGVSINCPVRVVKALGAERVIAVDTVTAFANSDVGQLRSGLSIFAHVINLNLRDQMAREHEWADLSLHPHVGYVGALDFHKVQQCVEAGYLYTKQRIDQVKKVLVK</sequence>
<evidence type="ECO:0000256" key="1">
    <source>
        <dbReference type="ARBA" id="ARBA00022801"/>
    </source>
</evidence>
<gene>
    <name evidence="7" type="ORF">ACFO8Q_23785</name>
</gene>
<keyword evidence="5" id="KW-1133">Transmembrane helix</keyword>
<dbReference type="PANTHER" id="PTHR14226">
    <property type="entry name" value="NEUROPATHY TARGET ESTERASE/SWISS CHEESE D.MELANOGASTER"/>
    <property type="match status" value="1"/>
</dbReference>
<dbReference type="PROSITE" id="PS51635">
    <property type="entry name" value="PNPLA"/>
    <property type="match status" value="1"/>
</dbReference>
<feature type="active site" description="Proton acceptor" evidence="4">
    <location>
        <position position="190"/>
    </location>
</feature>
<keyword evidence="3 4" id="KW-0443">Lipid metabolism</keyword>
<keyword evidence="5" id="KW-0472">Membrane</keyword>
<keyword evidence="1 4" id="KW-0378">Hydrolase</keyword>
<name>A0ABV9Q8Z6_9BACL</name>
<dbReference type="Proteomes" id="UP001596002">
    <property type="component" value="Unassembled WGS sequence"/>
</dbReference>
<evidence type="ECO:0000256" key="3">
    <source>
        <dbReference type="ARBA" id="ARBA00023098"/>
    </source>
</evidence>
<dbReference type="InterPro" id="IPR050301">
    <property type="entry name" value="NTE"/>
</dbReference>
<feature type="transmembrane region" description="Helical" evidence="5">
    <location>
        <begin position="48"/>
        <end position="68"/>
    </location>
</feature>
<feature type="short sequence motif" description="DGA/G" evidence="4">
    <location>
        <begin position="190"/>
        <end position="192"/>
    </location>
</feature>
<dbReference type="SUPFAM" id="SSF52151">
    <property type="entry name" value="FabD/lysophospholipase-like"/>
    <property type="match status" value="1"/>
</dbReference>
<dbReference type="InterPro" id="IPR002641">
    <property type="entry name" value="PNPLA_dom"/>
</dbReference>
<evidence type="ECO:0000256" key="5">
    <source>
        <dbReference type="SAM" id="Phobius"/>
    </source>
</evidence>
<dbReference type="InterPro" id="IPR016035">
    <property type="entry name" value="Acyl_Trfase/lysoPLipase"/>
</dbReference>
<feature type="active site" description="Nucleophile" evidence="4">
    <location>
        <position position="56"/>
    </location>
</feature>
<dbReference type="RefSeq" id="WP_380029783.1">
    <property type="nucleotide sequence ID" value="NZ_JBHSHC010000158.1"/>
</dbReference>
<evidence type="ECO:0000256" key="4">
    <source>
        <dbReference type="PROSITE-ProRule" id="PRU01161"/>
    </source>
</evidence>
<organism evidence="7 8">
    <name type="scientific">Effusibacillus consociatus</name>
    <dbReference type="NCBI Taxonomy" id="1117041"/>
    <lineage>
        <taxon>Bacteria</taxon>
        <taxon>Bacillati</taxon>
        <taxon>Bacillota</taxon>
        <taxon>Bacilli</taxon>
        <taxon>Bacillales</taxon>
        <taxon>Alicyclobacillaceae</taxon>
        <taxon>Effusibacillus</taxon>
    </lineage>
</organism>
<dbReference type="EMBL" id="JBHSHC010000158">
    <property type="protein sequence ID" value="MFC4770303.1"/>
    <property type="molecule type" value="Genomic_DNA"/>
</dbReference>
<accession>A0ABV9Q8Z6</accession>
<evidence type="ECO:0000259" key="6">
    <source>
        <dbReference type="PROSITE" id="PS51635"/>
    </source>
</evidence>
<keyword evidence="8" id="KW-1185">Reference proteome</keyword>
<feature type="domain" description="PNPLA" evidence="6">
    <location>
        <begin position="23"/>
        <end position="203"/>
    </location>
</feature>
<keyword evidence="2 4" id="KW-0442">Lipid degradation</keyword>
<dbReference type="PANTHER" id="PTHR14226:SF76">
    <property type="entry name" value="NTE FAMILY PROTEIN RSSA"/>
    <property type="match status" value="1"/>
</dbReference>
<protein>
    <submittedName>
        <fullName evidence="7">Patatin-like phospholipase family protein</fullName>
    </submittedName>
</protein>